<dbReference type="EMBL" id="AJJQ01000041">
    <property type="protein sequence ID" value="EID50477.1"/>
    <property type="molecule type" value="Genomic_DNA"/>
</dbReference>
<gene>
    <name evidence="1" type="ORF">HMPREF1324_1431</name>
</gene>
<comment type="caution">
    <text evidence="1">The sequence shown here is derived from an EMBL/GenBank/DDBJ whole genome shotgun (WGS) entry which is preliminary data.</text>
</comment>
<accession>I0URH4</accession>
<sequence length="45" mass="5228">MNRTYKDQRPKFQKLWTTIGNSLLLKQMWKNPPTNNAALGVLPTL</sequence>
<dbReference type="PATRIC" id="fig|1125724.3.peg.1755"/>
<proteinExistence type="predicted"/>
<dbReference type="AlphaFoldDB" id="I0URH4"/>
<evidence type="ECO:0000313" key="2">
    <source>
        <dbReference type="Proteomes" id="UP000004863"/>
    </source>
</evidence>
<reference evidence="1" key="1">
    <citation type="submission" date="2012-03" db="EMBL/GenBank/DDBJ databases">
        <authorList>
            <person name="Durkin A.S."/>
            <person name="McCorrison J."/>
            <person name="Torralba M."/>
            <person name="Gillis M."/>
            <person name="Methe B."/>
            <person name="Sutton G."/>
            <person name="Nelson K.E."/>
        </authorList>
    </citation>
    <scope>NUCLEOTIDE SEQUENCE [LARGE SCALE GENOMIC DNA]</scope>
    <source>
        <strain evidence="1">F0474</strain>
    </source>
</reference>
<name>I0URH4_9MICC</name>
<evidence type="ECO:0000313" key="1">
    <source>
        <dbReference type="EMBL" id="EID50477.1"/>
    </source>
</evidence>
<protein>
    <submittedName>
        <fullName evidence="1">Uncharacterized protein</fullName>
    </submittedName>
</protein>
<dbReference type="Proteomes" id="UP000004863">
    <property type="component" value="Unassembled WGS sequence"/>
</dbReference>
<organism evidence="1 2">
    <name type="scientific">Rothia aeria F0474</name>
    <dbReference type="NCBI Taxonomy" id="1125724"/>
    <lineage>
        <taxon>Bacteria</taxon>
        <taxon>Bacillati</taxon>
        <taxon>Actinomycetota</taxon>
        <taxon>Actinomycetes</taxon>
        <taxon>Micrococcales</taxon>
        <taxon>Micrococcaceae</taxon>
        <taxon>Rothia</taxon>
    </lineage>
</organism>
<keyword evidence="2" id="KW-1185">Reference proteome</keyword>